<dbReference type="BRENDA" id="3.5.1.41">
    <property type="organism ID" value="2081"/>
</dbReference>
<dbReference type="VEuPathDB" id="AmoebaDB:EIN_023790"/>
<sequence>MIRMLNKNRELQTRRMGTKVIHRINYKINMFLRVVLSSVLVAILIFLFIVAVIGLSAFFQLSWLMSLLYYLQPDALVNFHDCQYNAVGLTFDDAPSSSTNNMLDTLYRHDASATFFMLGNKLENYINDTVLSPTLEKLLKNGNEVGNHMYNQDASFQLTRNLFNKQFFKTHGYIERLKLWRNNKYKWFRPGSFFPTNQMYDIVGKLGYTLVMGNTHSFDFQIRKTQYNLFALTGRIKSGDIIICHDLKDNLDYVEEMLIYLEMKGFKVITLSKMMETCVPNNKLHFQGDFALH</sequence>
<dbReference type="SUPFAM" id="SSF88713">
    <property type="entry name" value="Glycoside hydrolase/deacetylase"/>
    <property type="match status" value="1"/>
</dbReference>
<evidence type="ECO:0000256" key="1">
    <source>
        <dbReference type="SAM" id="Phobius"/>
    </source>
</evidence>
<reference evidence="3" key="2">
    <citation type="journal article" date="2006" name="Mol. Biochem. Parasitol.">
        <title>The cyst wall of Entamoeba invadens contains chitosan (deacetylated chitin).</title>
        <authorList>
            <person name="Das S."/>
            <person name="Van Dellen K."/>
            <person name="Bulik D."/>
            <person name="Magnelli P."/>
            <person name="Cui J."/>
            <person name="Head J."/>
            <person name="Robbins P.W."/>
            <person name="Samuelson J."/>
        </authorList>
    </citation>
    <scope>NUCLEOTIDE SEQUENCE</scope>
    <source>
        <strain evidence="3">IP-1</strain>
    </source>
</reference>
<dbReference type="PANTHER" id="PTHR10587">
    <property type="entry name" value="GLYCOSYL TRANSFERASE-RELATED"/>
    <property type="match status" value="1"/>
</dbReference>
<dbReference type="PROSITE" id="PS51677">
    <property type="entry name" value="NODB"/>
    <property type="match status" value="1"/>
</dbReference>
<keyword evidence="1" id="KW-0472">Membrane</keyword>
<dbReference type="CDD" id="cd10958">
    <property type="entry name" value="CE4_NodB_like_2"/>
    <property type="match status" value="1"/>
</dbReference>
<dbReference type="GO" id="GO:0004099">
    <property type="term" value="F:chitin deacetylase activity"/>
    <property type="evidence" value="ECO:0007669"/>
    <property type="project" value="UniProtKB-ARBA"/>
</dbReference>
<keyword evidence="1" id="KW-0812">Transmembrane</keyword>
<dbReference type="EMBL" id="DQ284501">
    <property type="protein sequence ID" value="ABB90110.1"/>
    <property type="molecule type" value="Genomic_DNA"/>
</dbReference>
<reference evidence="3" key="1">
    <citation type="submission" date="2005-11" db="EMBL/GenBank/DDBJ databases">
        <authorList>
            <person name="Dellen K.V."/>
            <person name="Samuelson J.C."/>
            <person name="Das S."/>
        </authorList>
    </citation>
    <scope>NUCLEOTIDE SEQUENCE</scope>
    <source>
        <strain evidence="3">IP-1</strain>
    </source>
</reference>
<name>Q2V982_ENTIV</name>
<evidence type="ECO:0000259" key="2">
    <source>
        <dbReference type="PROSITE" id="PS51677"/>
    </source>
</evidence>
<dbReference type="Gene3D" id="3.20.20.370">
    <property type="entry name" value="Glycoside hydrolase/deacetylase"/>
    <property type="match status" value="1"/>
</dbReference>
<dbReference type="Pfam" id="PF01522">
    <property type="entry name" value="Polysacc_deac_1"/>
    <property type="match status" value="1"/>
</dbReference>
<dbReference type="InterPro" id="IPR050248">
    <property type="entry name" value="Polysacc_deacetylase_ArnD"/>
</dbReference>
<dbReference type="InterPro" id="IPR002509">
    <property type="entry name" value="NODB_dom"/>
</dbReference>
<keyword evidence="1" id="KW-1133">Transmembrane helix</keyword>
<proteinExistence type="predicted"/>
<feature type="domain" description="NodB homology" evidence="2">
    <location>
        <begin position="85"/>
        <end position="269"/>
    </location>
</feature>
<feature type="transmembrane region" description="Helical" evidence="1">
    <location>
        <begin position="31"/>
        <end position="59"/>
    </location>
</feature>
<dbReference type="AlphaFoldDB" id="Q2V982"/>
<dbReference type="GO" id="GO:0005975">
    <property type="term" value="P:carbohydrate metabolic process"/>
    <property type="evidence" value="ECO:0007669"/>
    <property type="project" value="InterPro"/>
</dbReference>
<dbReference type="InterPro" id="IPR011330">
    <property type="entry name" value="Glyco_hydro/deAcase_b/a-brl"/>
</dbReference>
<dbReference type="PANTHER" id="PTHR10587:SF125">
    <property type="entry name" value="POLYSACCHARIDE DEACETYLASE YHEN-RELATED"/>
    <property type="match status" value="1"/>
</dbReference>
<accession>Q2V982</accession>
<evidence type="ECO:0000313" key="3">
    <source>
        <dbReference type="EMBL" id="ABB90110.1"/>
    </source>
</evidence>
<protein>
    <submittedName>
        <fullName evidence="3">Chitin deacetylase 3</fullName>
    </submittedName>
</protein>
<organism evidence="3">
    <name type="scientific">Entamoeba invadens</name>
    <dbReference type="NCBI Taxonomy" id="33085"/>
    <lineage>
        <taxon>Eukaryota</taxon>
        <taxon>Amoebozoa</taxon>
        <taxon>Evosea</taxon>
        <taxon>Archamoebae</taxon>
        <taxon>Mastigamoebida</taxon>
        <taxon>Entamoebidae</taxon>
        <taxon>Entamoeba</taxon>
    </lineage>
</organism>